<proteinExistence type="predicted"/>
<evidence type="ECO:0000313" key="3">
    <source>
        <dbReference type="EMBL" id="CAD9685033.1"/>
    </source>
</evidence>
<dbReference type="SUPFAM" id="SSF47923">
    <property type="entry name" value="Ypt/Rab-GAP domain of gyp1p"/>
    <property type="match status" value="2"/>
</dbReference>
<dbReference type="PROSITE" id="PS50086">
    <property type="entry name" value="TBC_RABGAP"/>
    <property type="match status" value="1"/>
</dbReference>
<feature type="region of interest" description="Disordered" evidence="1">
    <location>
        <begin position="163"/>
        <end position="196"/>
    </location>
</feature>
<sequence length="724" mass="77973">MSGGGLQEALAVEDADVTSLRRLVLAEGPLSAECPALHRGRLWRGLLVGSSSAPPCLPTPSEEEETPMPRAELRVLDADIPRTRRELPEFSEEESQRRLQRLLARWCLAHDSRYRQGLNEVLAPFFYLCLQDALVDDRECFVLFDAFVSRFLAGFYIAESRNPLDSPSGSRALASSSSSSAVDGTPLRGPASAEDESTLPMSLQLLQLLLRFHDPQLAREMTDASIGPEIYATGWVVTALSRGTPMSLCLRLWDVVLAVADPAFPLVVCMELLRSKREQLLLSDVGQIPEVISTLGLNDSVVLDAVVAAALRSHSSTPDGLLGPIRAMCSDAEFHVAGAAQRPTPSEPRWTKAAIEQLCSSQLILISPAEVVRSLRGEGKIRWLILDLRTAAELEVCGGGQVAKSLTVSPELLQAPAALEKWLQHLDSSKGTAVCLMDSPPVDIPVGEGLWRRLILGEADGWEAGLDFSPARQLAQVMASMDFPFVGVLDGYFQDLETEVLAQNKGILEPLIIGAKPSSSPDGPEVAMPLPGMDTGSEAIGQHGWQVRNAEAAVEQAAVLAKWRPALVRAEAEGHRAVARELRLRLHLEEQTPAGQRAQEGNIPPHSGGCSKPDLERRILSTASRRGHATVAAVLAARHGGLNQLAKQEKLTAGSGVRRGGHHEGATHLLGQEPLVCWNETLGAVKTLMTQADQWMENLLDDPATSGGTGVSRAAFSDQSGAFK</sequence>
<feature type="region of interest" description="Disordered" evidence="1">
    <location>
        <begin position="592"/>
        <end position="612"/>
    </location>
</feature>
<dbReference type="Gene3D" id="1.10.472.80">
    <property type="entry name" value="Ypt/Rab-GAP domain of gyp1p, domain 3"/>
    <property type="match status" value="1"/>
</dbReference>
<dbReference type="EMBL" id="HBHJ01014538">
    <property type="protein sequence ID" value="CAD9685033.1"/>
    <property type="molecule type" value="Transcribed_RNA"/>
</dbReference>
<feature type="domain" description="Rab-GAP TBC" evidence="2">
    <location>
        <begin position="33"/>
        <end position="260"/>
    </location>
</feature>
<dbReference type="AlphaFoldDB" id="A0A7S2S0T3"/>
<dbReference type="Gene3D" id="1.10.8.270">
    <property type="entry name" value="putative rabgap domain of human tbc1 domain family member 14 like domains"/>
    <property type="match status" value="1"/>
</dbReference>
<dbReference type="GO" id="GO:0005096">
    <property type="term" value="F:GTPase activator activity"/>
    <property type="evidence" value="ECO:0007669"/>
    <property type="project" value="TreeGrafter"/>
</dbReference>
<evidence type="ECO:0000259" key="2">
    <source>
        <dbReference type="PROSITE" id="PS50086"/>
    </source>
</evidence>
<feature type="region of interest" description="Disordered" evidence="1">
    <location>
        <begin position="704"/>
        <end position="724"/>
    </location>
</feature>
<protein>
    <recommendedName>
        <fullName evidence="2">Rab-GAP TBC domain-containing protein</fullName>
    </recommendedName>
</protein>
<organism evidence="3">
    <name type="scientific">Rhizochromulina marina</name>
    <dbReference type="NCBI Taxonomy" id="1034831"/>
    <lineage>
        <taxon>Eukaryota</taxon>
        <taxon>Sar</taxon>
        <taxon>Stramenopiles</taxon>
        <taxon>Ochrophyta</taxon>
        <taxon>Dictyochophyceae</taxon>
        <taxon>Rhizochromulinales</taxon>
        <taxon>Rhizochromulina</taxon>
    </lineage>
</organism>
<name>A0A7S2S0T3_9STRA</name>
<dbReference type="InterPro" id="IPR035969">
    <property type="entry name" value="Rab-GAP_TBC_sf"/>
</dbReference>
<gene>
    <name evidence="3" type="ORF">RMAR1173_LOCUS9536</name>
</gene>
<dbReference type="Pfam" id="PF00566">
    <property type="entry name" value="RabGAP-TBC"/>
    <property type="match status" value="2"/>
</dbReference>
<dbReference type="InterPro" id="IPR000195">
    <property type="entry name" value="Rab-GAP-TBC_dom"/>
</dbReference>
<evidence type="ECO:0000256" key="1">
    <source>
        <dbReference type="SAM" id="MobiDB-lite"/>
    </source>
</evidence>
<dbReference type="PANTHER" id="PTHR22957">
    <property type="entry name" value="TBC1 DOMAIN FAMILY MEMBER GTPASE-ACTIVATING PROTEIN"/>
    <property type="match status" value="1"/>
</dbReference>
<accession>A0A7S2S0T3</accession>
<dbReference type="SMART" id="SM00164">
    <property type="entry name" value="TBC"/>
    <property type="match status" value="1"/>
</dbReference>
<feature type="compositionally biased region" description="Low complexity" evidence="1">
    <location>
        <begin position="166"/>
        <end position="181"/>
    </location>
</feature>
<reference evidence="3" key="1">
    <citation type="submission" date="2021-01" db="EMBL/GenBank/DDBJ databases">
        <authorList>
            <person name="Corre E."/>
            <person name="Pelletier E."/>
            <person name="Niang G."/>
            <person name="Scheremetjew M."/>
            <person name="Finn R."/>
            <person name="Kale V."/>
            <person name="Holt S."/>
            <person name="Cochrane G."/>
            <person name="Meng A."/>
            <person name="Brown T."/>
            <person name="Cohen L."/>
        </authorList>
    </citation>
    <scope>NUCLEOTIDE SEQUENCE</scope>
    <source>
        <strain evidence="3">CCMP1243</strain>
    </source>
</reference>